<proteinExistence type="predicted"/>
<dbReference type="GO" id="GO:0008757">
    <property type="term" value="F:S-adenosylmethionine-dependent methyltransferase activity"/>
    <property type="evidence" value="ECO:0007669"/>
    <property type="project" value="InterPro"/>
</dbReference>
<gene>
    <name evidence="2" type="ORF">DCF19_15960</name>
</gene>
<dbReference type="SUPFAM" id="SSF53335">
    <property type="entry name" value="S-adenosyl-L-methionine-dependent methyltransferases"/>
    <property type="match status" value="1"/>
</dbReference>
<organism evidence="2 3">
    <name type="scientific">Pseudanabaena frigida</name>
    <dbReference type="NCBI Taxonomy" id="945775"/>
    <lineage>
        <taxon>Bacteria</taxon>
        <taxon>Bacillati</taxon>
        <taxon>Cyanobacteriota</taxon>
        <taxon>Cyanophyceae</taxon>
        <taxon>Pseudanabaenales</taxon>
        <taxon>Pseudanabaenaceae</taxon>
        <taxon>Pseudanabaena</taxon>
    </lineage>
</organism>
<dbReference type="Proteomes" id="UP000249467">
    <property type="component" value="Unassembled WGS sequence"/>
</dbReference>
<dbReference type="InterPro" id="IPR029063">
    <property type="entry name" value="SAM-dependent_MTases_sf"/>
</dbReference>
<dbReference type="InterPro" id="IPR052356">
    <property type="entry name" value="Thiol_S-MT"/>
</dbReference>
<sequence>MLEKFLTWEEAVQWLREQPDKSELVKYCYYDDPLETAAERFFQSEEWSELISILKTKNSGKVLDIGAGRGISSYAFAKSGYAVTALEPNPSNLVGAGAIQNLAKSSGLAIEVVQDWGETLPFGDHTFDIVYGRAVLHHAQDLNQLCQEAARVLKPNGYFIATREHIISQKADLQKFLDSHPLHHLYGGENAYLLEEYITAINLSGLKILQTLAPLQSVINYFPMTKTQRQNLVKPFLIRKLGNTIGFNLSKLKALQELYIWYQSQKDNTPGRHYSFLAIKP</sequence>
<keyword evidence="2" id="KW-0489">Methyltransferase</keyword>
<evidence type="ECO:0000259" key="1">
    <source>
        <dbReference type="Pfam" id="PF08241"/>
    </source>
</evidence>
<dbReference type="InterPro" id="IPR013216">
    <property type="entry name" value="Methyltransf_11"/>
</dbReference>
<evidence type="ECO:0000313" key="3">
    <source>
        <dbReference type="Proteomes" id="UP000249467"/>
    </source>
</evidence>
<dbReference type="CDD" id="cd02440">
    <property type="entry name" value="AdoMet_MTases"/>
    <property type="match status" value="1"/>
</dbReference>
<accession>A0A2W4W2B1</accession>
<evidence type="ECO:0000313" key="2">
    <source>
        <dbReference type="EMBL" id="PZO38696.1"/>
    </source>
</evidence>
<dbReference type="Gene3D" id="3.40.50.150">
    <property type="entry name" value="Vaccinia Virus protein VP39"/>
    <property type="match status" value="1"/>
</dbReference>
<keyword evidence="2" id="KW-0808">Transferase</keyword>
<reference evidence="2 3" key="1">
    <citation type="submission" date="2018-04" db="EMBL/GenBank/DDBJ databases">
        <authorList>
            <person name="Go L.Y."/>
            <person name="Mitchell J.A."/>
        </authorList>
    </citation>
    <scope>NUCLEOTIDE SEQUENCE [LARGE SCALE GENOMIC DNA]</scope>
    <source>
        <strain evidence="2">ULC066bin1</strain>
    </source>
</reference>
<dbReference type="AlphaFoldDB" id="A0A2W4W2B1"/>
<comment type="caution">
    <text evidence="2">The sequence shown here is derived from an EMBL/GenBank/DDBJ whole genome shotgun (WGS) entry which is preliminary data.</text>
</comment>
<feature type="domain" description="Methyltransferase type 11" evidence="1">
    <location>
        <begin position="63"/>
        <end position="160"/>
    </location>
</feature>
<dbReference type="EMBL" id="QBML01000022">
    <property type="protein sequence ID" value="PZO38696.1"/>
    <property type="molecule type" value="Genomic_DNA"/>
</dbReference>
<protein>
    <submittedName>
        <fullName evidence="2">SAM-dependent methyltransferase</fullName>
    </submittedName>
</protein>
<dbReference type="Pfam" id="PF08241">
    <property type="entry name" value="Methyltransf_11"/>
    <property type="match status" value="1"/>
</dbReference>
<name>A0A2W4W2B1_9CYAN</name>
<reference evidence="2 3" key="2">
    <citation type="submission" date="2018-06" db="EMBL/GenBank/DDBJ databases">
        <title>Metagenomic assembly of (sub)arctic Cyanobacteria and their associated microbiome from non-axenic cultures.</title>
        <authorList>
            <person name="Baurain D."/>
        </authorList>
    </citation>
    <scope>NUCLEOTIDE SEQUENCE [LARGE SCALE GENOMIC DNA]</scope>
    <source>
        <strain evidence="2">ULC066bin1</strain>
    </source>
</reference>
<dbReference type="PANTHER" id="PTHR45036:SF1">
    <property type="entry name" value="METHYLTRANSFERASE LIKE 7A"/>
    <property type="match status" value="1"/>
</dbReference>
<dbReference type="GO" id="GO:0032259">
    <property type="term" value="P:methylation"/>
    <property type="evidence" value="ECO:0007669"/>
    <property type="project" value="UniProtKB-KW"/>
</dbReference>
<dbReference type="PANTHER" id="PTHR45036">
    <property type="entry name" value="METHYLTRANSFERASE LIKE 7B"/>
    <property type="match status" value="1"/>
</dbReference>